<name>A0A9W9DR85_9AGAR</name>
<feature type="signal peptide" evidence="1">
    <location>
        <begin position="1"/>
        <end position="28"/>
    </location>
</feature>
<accession>A0A9W9DR85</accession>
<feature type="chain" id="PRO_5040900394" evidence="1">
    <location>
        <begin position="29"/>
        <end position="201"/>
    </location>
</feature>
<comment type="caution">
    <text evidence="2">The sequence shown here is derived from an EMBL/GenBank/DDBJ whole genome shotgun (WGS) entry which is preliminary data.</text>
</comment>
<evidence type="ECO:0000256" key="1">
    <source>
        <dbReference type="SAM" id="SignalP"/>
    </source>
</evidence>
<organism evidence="2 3">
    <name type="scientific">Lentinula aciculospora</name>
    <dbReference type="NCBI Taxonomy" id="153920"/>
    <lineage>
        <taxon>Eukaryota</taxon>
        <taxon>Fungi</taxon>
        <taxon>Dikarya</taxon>
        <taxon>Basidiomycota</taxon>
        <taxon>Agaricomycotina</taxon>
        <taxon>Agaricomycetes</taxon>
        <taxon>Agaricomycetidae</taxon>
        <taxon>Agaricales</taxon>
        <taxon>Marasmiineae</taxon>
        <taxon>Omphalotaceae</taxon>
        <taxon>Lentinula</taxon>
    </lineage>
</organism>
<evidence type="ECO:0000313" key="3">
    <source>
        <dbReference type="Proteomes" id="UP001150266"/>
    </source>
</evidence>
<reference evidence="2" key="1">
    <citation type="submission" date="2022-08" db="EMBL/GenBank/DDBJ databases">
        <title>A Global Phylogenomic Analysis of the Shiitake Genus Lentinula.</title>
        <authorList>
            <consortium name="DOE Joint Genome Institute"/>
            <person name="Sierra-Patev S."/>
            <person name="Min B."/>
            <person name="Naranjo-Ortiz M."/>
            <person name="Looney B."/>
            <person name="Konkel Z."/>
            <person name="Slot J.C."/>
            <person name="Sakamoto Y."/>
            <person name="Steenwyk J.L."/>
            <person name="Rokas A."/>
            <person name="Carro J."/>
            <person name="Camarero S."/>
            <person name="Ferreira P."/>
            <person name="Molpeceres G."/>
            <person name="Ruiz-Duenas F.J."/>
            <person name="Serrano A."/>
            <person name="Henrissat B."/>
            <person name="Drula E."/>
            <person name="Hughes K.W."/>
            <person name="Mata J.L."/>
            <person name="Ishikawa N.K."/>
            <person name="Vargas-Isla R."/>
            <person name="Ushijima S."/>
            <person name="Smith C.A."/>
            <person name="Ahrendt S."/>
            <person name="Andreopoulos W."/>
            <person name="He G."/>
            <person name="Labutti K."/>
            <person name="Lipzen A."/>
            <person name="Ng V."/>
            <person name="Riley R."/>
            <person name="Sandor L."/>
            <person name="Barry K."/>
            <person name="Martinez A.T."/>
            <person name="Xiao Y."/>
            <person name="Gibbons J.G."/>
            <person name="Terashima K."/>
            <person name="Grigoriev I.V."/>
            <person name="Hibbett D.S."/>
        </authorList>
    </citation>
    <scope>NUCLEOTIDE SEQUENCE</scope>
    <source>
        <strain evidence="2">JLM2183</strain>
    </source>
</reference>
<keyword evidence="3" id="KW-1185">Reference proteome</keyword>
<sequence>MTFSLSSSSRSLAMVSMFLVALLGPVVSSPLPGSGGSKGAQMGGGSEIAQMWRQEAAQPTHTASVHLWDDNSRSPWLVFKGEGLNLWVVRAIWTPYEKFLLEEGRTNFEQTGTWTSLGELRVPKETQDITDYITEIPSQLDTSLKDDAHAANLLFMRRAMTFVIAKTKMTCTDKENIKLEELLGRPVQRIDNRIVYKGASF</sequence>
<dbReference type="AlphaFoldDB" id="A0A9W9DR85"/>
<protein>
    <submittedName>
        <fullName evidence="2">Uncharacterized protein</fullName>
    </submittedName>
</protein>
<gene>
    <name evidence="2" type="ORF">J3R30DRAFT_3403153</name>
</gene>
<dbReference type="Proteomes" id="UP001150266">
    <property type="component" value="Unassembled WGS sequence"/>
</dbReference>
<evidence type="ECO:0000313" key="2">
    <source>
        <dbReference type="EMBL" id="KAJ4480844.1"/>
    </source>
</evidence>
<proteinExistence type="predicted"/>
<keyword evidence="1" id="KW-0732">Signal</keyword>
<dbReference type="EMBL" id="JAOTPV010000006">
    <property type="protein sequence ID" value="KAJ4480844.1"/>
    <property type="molecule type" value="Genomic_DNA"/>
</dbReference>